<evidence type="ECO:0000313" key="2">
    <source>
        <dbReference type="EMBL" id="BAC37936.1"/>
    </source>
</evidence>
<dbReference type="HOGENOM" id="CLU_1869834_0_0_1"/>
<reference evidence="2" key="5">
    <citation type="journal article" date="2002" name="Nature">
        <title>Analysis of the mouse transcriptome based on functional annotation of 60,770 full-length cDNAs.</title>
        <authorList>
            <consortium name="The FANTOM Consortium and the RIKEN Genome Exploration Research Group Phase I and II Team"/>
        </authorList>
    </citation>
    <scope>NUCLEOTIDE SEQUENCE</scope>
    <source>
        <strain evidence="2">C57BL/6J</strain>
        <tissue evidence="2">Cerebellum</tissue>
    </source>
</reference>
<dbReference type="Bgee" id="ENSMUSG00000096923">
    <property type="expression patterns" value="Expressed in blastoderm cell in morula and 28 other cell types or tissues"/>
</dbReference>
<reference evidence="2" key="1">
    <citation type="journal article" date="1999" name="Methods Enzymol.">
        <title>High-efficiency full-length cDNA cloning.</title>
        <authorList>
            <person name="Carninci P."/>
            <person name="Hayashizaki Y."/>
        </authorList>
    </citation>
    <scope>NUCLEOTIDE SEQUENCE</scope>
    <source>
        <strain evidence="2">C57BL/6J</strain>
        <tissue evidence="2">Cerebellum</tissue>
    </source>
</reference>
<dbReference type="EMBL" id="AK080521">
    <property type="protein sequence ID" value="BAC37936.1"/>
    <property type="molecule type" value="mRNA"/>
</dbReference>
<accession>Q8C4X0</accession>
<feature type="compositionally biased region" description="Basic and acidic residues" evidence="1">
    <location>
        <begin position="1"/>
        <end position="11"/>
    </location>
</feature>
<reference evidence="2" key="4">
    <citation type="journal article" date="2001" name="Nature">
        <title>Functional annotation of a full-length mouse cDNA collection.</title>
        <authorList>
            <consortium name="The RIKEN Genome Exploration Research Group Phase II Team and the FANTOM Consortium"/>
        </authorList>
    </citation>
    <scope>NUCLEOTIDE SEQUENCE</scope>
    <source>
        <strain evidence="2">C57BL/6J</strain>
        <tissue evidence="2">Cerebellum</tissue>
    </source>
</reference>
<dbReference type="PhosphoSitePlus" id="Q8C4X0"/>
<feature type="non-terminal residue" evidence="2">
    <location>
        <position position="1"/>
    </location>
</feature>
<dbReference type="MGI" id="MGI:3642498">
    <property type="gene designation" value="A730071L15Rik"/>
</dbReference>
<reference evidence="2" key="3">
    <citation type="journal article" date="2000" name="Genome Res.">
        <title>RIKEN integrated sequence analysis (RISA) system--384-format sequencing pipeline with 384 multicapillary sequencer.</title>
        <authorList>
            <person name="Shibata K."/>
            <person name="Itoh M."/>
            <person name="Aizawa K."/>
            <person name="Nagaoka S."/>
            <person name="Sasaki N."/>
            <person name="Carninci P."/>
            <person name="Konno H."/>
            <person name="Akiyama J."/>
            <person name="Nishi K."/>
            <person name="Kitsunai T."/>
            <person name="Tashiro H."/>
            <person name="Itoh M."/>
            <person name="Sumi N."/>
            <person name="Ishii Y."/>
            <person name="Nakamura S."/>
            <person name="Hazama M."/>
            <person name="Nishine T."/>
            <person name="Harada A."/>
            <person name="Yamamoto R."/>
            <person name="Matsumoto H."/>
            <person name="Sakaguchi S."/>
            <person name="Ikegami T."/>
            <person name="Kashiwagi K."/>
            <person name="Fujiwake S."/>
            <person name="Inoue K."/>
            <person name="Togawa Y."/>
            <person name="Izawa M."/>
            <person name="Ohara E."/>
            <person name="Watahiki M."/>
            <person name="Yoneda Y."/>
            <person name="Ishikawa T."/>
            <person name="Ozawa K."/>
            <person name="Tanaka T."/>
            <person name="Matsuura S."/>
            <person name="Kawai J."/>
            <person name="Okazaki Y."/>
            <person name="Muramatsu M."/>
            <person name="Inoue Y."/>
            <person name="Kira A."/>
            <person name="Hayashizaki Y."/>
        </authorList>
    </citation>
    <scope>NUCLEOTIDE SEQUENCE</scope>
    <source>
        <strain evidence="2">C57BL/6J</strain>
        <tissue evidence="2">Cerebellum</tissue>
    </source>
</reference>
<dbReference type="PaxDb" id="10090-ENSMUSP00000137938"/>
<feature type="region of interest" description="Disordered" evidence="1">
    <location>
        <begin position="1"/>
        <end position="33"/>
    </location>
</feature>
<reference evidence="2" key="7">
    <citation type="journal article" date="2005" name="Science">
        <title>The Transcriptional Landscape of the Mammalian Genome.</title>
        <authorList>
            <consortium name="The FANTOM Consortium"/>
            <consortium name="Riken Genome Exploration Research Group and Genome Science Group (Genome Network Project Core Group)"/>
        </authorList>
    </citation>
    <scope>NUCLEOTIDE SEQUENCE</scope>
    <source>
        <strain evidence="2">C57BL/6J</strain>
        <tissue evidence="2">Cerebellum</tissue>
    </source>
</reference>
<dbReference type="iPTMnet" id="Q8C4X0"/>
<reference evidence="2" key="8">
    <citation type="journal article" date="2005" name="Science">
        <title>Antisense Transcription in the Mammalian Transcriptome.</title>
        <authorList>
            <consortium name="RIKEN Genome Exploration Research Group and Genome Science Group (Genome Network Project Core Group) and the FANTOM Consortium"/>
        </authorList>
    </citation>
    <scope>NUCLEOTIDE SEQUENCE</scope>
    <source>
        <strain evidence="2">C57BL/6J</strain>
        <tissue evidence="2">Cerebellum</tissue>
    </source>
</reference>
<dbReference type="VEuPathDB" id="HostDB:ENSMUSG00000096923"/>
<dbReference type="AGR" id="MGI:3642498"/>
<sequence>GRESRRARAESPGHCPRAAGCPTGPGHKAQQPRAPWLCCPRDANTVGTASHRLIGHFRRARLTAPPGQRRRGTSGPRLLLPAVTDRRSCGSAGSPPPRHLPKGDWYALSTVPTCKNNHGHDAESACQPCLKRAEALW</sequence>
<reference evidence="2" key="6">
    <citation type="submission" date="2002-04" db="EMBL/GenBank/DDBJ databases">
        <authorList>
            <person name="Adachi J."/>
            <person name="Aizawa K."/>
            <person name="Akimura T."/>
            <person name="Arakawa T."/>
            <person name="Bono H."/>
            <person name="Carninci P."/>
            <person name="Fukuda S."/>
            <person name="Furuno M."/>
            <person name="Hanagaki T."/>
            <person name="Hara A."/>
            <person name="Hashizume W."/>
            <person name="Hayashida K."/>
            <person name="Hayatsu N."/>
            <person name="Hiramoto K."/>
            <person name="Hiraoka T."/>
            <person name="Hirozane T."/>
            <person name="Hori F."/>
            <person name="Imotani K."/>
            <person name="Ishii Y."/>
            <person name="Itoh M."/>
            <person name="Kagawa I."/>
            <person name="Kasukawa T."/>
            <person name="Katoh H."/>
            <person name="Kawai J."/>
            <person name="Kojima Y."/>
            <person name="Kondo S."/>
            <person name="Konno H."/>
            <person name="Kouda M."/>
            <person name="Koya S."/>
            <person name="Kurihara C."/>
            <person name="Matsuyama T."/>
            <person name="Miyazaki A."/>
            <person name="Murata M."/>
            <person name="Nakamura M."/>
            <person name="Nishi K."/>
            <person name="Nomura K."/>
            <person name="Numazaki R."/>
            <person name="Ohno M."/>
            <person name="Ohsato N."/>
            <person name="Okazaki Y."/>
            <person name="Saito R."/>
            <person name="Saitoh H."/>
            <person name="Sakai C."/>
            <person name="Sakai K."/>
            <person name="Sakazume N."/>
            <person name="Sano H."/>
            <person name="Sasaki D."/>
            <person name="Shibata K."/>
            <person name="Shinagawa A."/>
            <person name="Shiraki T."/>
            <person name="Sogabe Y."/>
            <person name="Tagami M."/>
            <person name="Tagawa A."/>
            <person name="Takahashi F."/>
            <person name="Takaku-Akahira S."/>
            <person name="Takeda Y."/>
            <person name="Tanaka T."/>
            <person name="Tomaru A."/>
            <person name="Toya T."/>
            <person name="Yasunishi A."/>
            <person name="Muramatsu M."/>
            <person name="Hayashizaki Y."/>
        </authorList>
    </citation>
    <scope>NUCLEOTIDE SEQUENCE</scope>
    <source>
        <strain evidence="2">C57BL/6J</strain>
        <tissue evidence="2">Cerebellum</tissue>
    </source>
</reference>
<dbReference type="OMA" id="CPRDANT"/>
<name>Q8C4X0_MOUSE</name>
<organism evidence="2">
    <name type="scientific">Mus musculus</name>
    <name type="common">Mouse</name>
    <dbReference type="NCBI Taxonomy" id="10090"/>
    <lineage>
        <taxon>Eukaryota</taxon>
        <taxon>Metazoa</taxon>
        <taxon>Chordata</taxon>
        <taxon>Craniata</taxon>
        <taxon>Vertebrata</taxon>
        <taxon>Euteleostomi</taxon>
        <taxon>Mammalia</taxon>
        <taxon>Eutheria</taxon>
        <taxon>Euarchontoglires</taxon>
        <taxon>Glires</taxon>
        <taxon>Rodentia</taxon>
        <taxon>Myomorpha</taxon>
        <taxon>Muroidea</taxon>
        <taxon>Muridae</taxon>
        <taxon>Murinae</taxon>
        <taxon>Mus</taxon>
        <taxon>Mus</taxon>
    </lineage>
</organism>
<proteinExistence type="evidence at transcript level"/>
<evidence type="ECO:0000313" key="3">
    <source>
        <dbReference type="MGI" id="MGI:3642498"/>
    </source>
</evidence>
<evidence type="ECO:0000256" key="1">
    <source>
        <dbReference type="SAM" id="MobiDB-lite"/>
    </source>
</evidence>
<reference evidence="2" key="2">
    <citation type="journal article" date="2000" name="Genome Res.">
        <title>Normalization and subtraction of cap-trapper-selected cDNAs to prepare full-length cDNA libraries for rapid discovery of new genes.</title>
        <authorList>
            <person name="Carninci P."/>
            <person name="Shibata Y."/>
            <person name="Hayatsu N."/>
            <person name="Sugahara Y."/>
            <person name="Shibata K."/>
            <person name="Itoh M."/>
            <person name="Konno H."/>
            <person name="Okazaki Y."/>
            <person name="Muramatsu M."/>
            <person name="Hayashizaki Y."/>
        </authorList>
    </citation>
    <scope>NUCLEOTIDE SEQUENCE</scope>
    <source>
        <strain evidence="2">C57BL/6J</strain>
        <tissue evidence="2">Cerebellum</tissue>
    </source>
</reference>
<protein>
    <submittedName>
        <fullName evidence="2">Uncharacterized protein</fullName>
    </submittedName>
</protein>
<gene>
    <name evidence="3" type="primary">A730071L15Rik</name>
</gene>
<dbReference type="RNAct" id="Q8C4X0">
    <property type="molecule type" value="protein"/>
</dbReference>
<dbReference type="AlphaFoldDB" id="Q8C4X0"/>